<evidence type="ECO:0000256" key="3">
    <source>
        <dbReference type="ARBA" id="ARBA00022490"/>
    </source>
</evidence>
<dbReference type="PANTHER" id="PTHR11252:SF0">
    <property type="entry name" value="POLYRIBONUCLEOTIDE NUCLEOTIDYLTRANSFERASE 1, MITOCHONDRIAL"/>
    <property type="match status" value="1"/>
</dbReference>
<dbReference type="SUPFAM" id="SSF55666">
    <property type="entry name" value="Ribonuclease PH domain 2-like"/>
    <property type="match status" value="2"/>
</dbReference>
<dbReference type="SUPFAM" id="SSF54211">
    <property type="entry name" value="Ribosomal protein S5 domain 2-like"/>
    <property type="match status" value="2"/>
</dbReference>
<dbReference type="PROSITE" id="PS50084">
    <property type="entry name" value="KH_TYPE_1"/>
    <property type="match status" value="1"/>
</dbReference>
<dbReference type="InterPro" id="IPR003029">
    <property type="entry name" value="S1_domain"/>
</dbReference>
<dbReference type="FunFam" id="3.30.230.70:FF:000029">
    <property type="entry name" value="Polyribonucleotide nucleotidyltransferase"/>
    <property type="match status" value="1"/>
</dbReference>
<evidence type="ECO:0000256" key="2">
    <source>
        <dbReference type="ARBA" id="ARBA00012416"/>
    </source>
</evidence>
<dbReference type="InterPro" id="IPR004088">
    <property type="entry name" value="KH_dom_type_1"/>
</dbReference>
<dbReference type="InterPro" id="IPR004087">
    <property type="entry name" value="KH_dom"/>
</dbReference>
<dbReference type="Pfam" id="PF00013">
    <property type="entry name" value="KH_1"/>
    <property type="match status" value="1"/>
</dbReference>
<dbReference type="Gene3D" id="3.30.230.70">
    <property type="entry name" value="GHMP Kinase, N-terminal domain"/>
    <property type="match status" value="2"/>
</dbReference>
<dbReference type="InterPro" id="IPR036612">
    <property type="entry name" value="KH_dom_type_1_sf"/>
</dbReference>
<dbReference type="GO" id="GO:0000175">
    <property type="term" value="F:3'-5'-RNA exonuclease activity"/>
    <property type="evidence" value="ECO:0007669"/>
    <property type="project" value="TreeGrafter"/>
</dbReference>
<dbReference type="InterPro" id="IPR012162">
    <property type="entry name" value="PNPase"/>
</dbReference>
<keyword evidence="5 8" id="KW-0548">Nucleotidyltransferase</keyword>
<comment type="similarity">
    <text evidence="1">Belongs to the polyribonucleotide nucleotidyltransferase family.</text>
</comment>
<dbReference type="PANTHER" id="PTHR11252">
    <property type="entry name" value="POLYRIBONUCLEOTIDE NUCLEOTIDYLTRANSFERASE"/>
    <property type="match status" value="1"/>
</dbReference>
<keyword evidence="6" id="KW-0694">RNA-binding</keyword>
<dbReference type="InterPro" id="IPR015848">
    <property type="entry name" value="PNPase_PH_RNA-bd_bac/org-type"/>
</dbReference>
<dbReference type="SUPFAM" id="SSF46915">
    <property type="entry name" value="Polynucleotide phosphorylase/guanosine pentaphosphate synthase (PNPase/GPSI), domain 3"/>
    <property type="match status" value="1"/>
</dbReference>
<dbReference type="FunFam" id="3.30.230.70:FF:000026">
    <property type="entry name" value="Polyribonucleotide nucleotidyltransferase"/>
    <property type="match status" value="1"/>
</dbReference>
<dbReference type="SMART" id="SM00316">
    <property type="entry name" value="S1"/>
    <property type="match status" value="1"/>
</dbReference>
<dbReference type="InterPro" id="IPR015847">
    <property type="entry name" value="ExoRNase_PH_dom2"/>
</dbReference>
<dbReference type="PIRSF" id="PIRSF005499">
    <property type="entry name" value="PNPase"/>
    <property type="match status" value="1"/>
</dbReference>
<dbReference type="InterPro" id="IPR027408">
    <property type="entry name" value="PNPase/RNase_PH_dom_sf"/>
</dbReference>
<dbReference type="EMBL" id="FPHC01000070">
    <property type="protein sequence ID" value="SFV64434.1"/>
    <property type="molecule type" value="Genomic_DNA"/>
</dbReference>
<dbReference type="PROSITE" id="PS50126">
    <property type="entry name" value="S1"/>
    <property type="match status" value="1"/>
</dbReference>
<dbReference type="CDD" id="cd11364">
    <property type="entry name" value="RNase_PH_PNPase_2"/>
    <property type="match status" value="1"/>
</dbReference>
<dbReference type="Pfam" id="PF03726">
    <property type="entry name" value="PNPase"/>
    <property type="match status" value="1"/>
</dbReference>
<evidence type="ECO:0000256" key="5">
    <source>
        <dbReference type="ARBA" id="ARBA00022695"/>
    </source>
</evidence>
<dbReference type="Pfam" id="PF03725">
    <property type="entry name" value="RNase_PH_C"/>
    <property type="match status" value="2"/>
</dbReference>
<organism evidence="8">
    <name type="scientific">hydrothermal vent metagenome</name>
    <dbReference type="NCBI Taxonomy" id="652676"/>
    <lineage>
        <taxon>unclassified sequences</taxon>
        <taxon>metagenomes</taxon>
        <taxon>ecological metagenomes</taxon>
    </lineage>
</organism>
<reference evidence="8" key="1">
    <citation type="submission" date="2016-10" db="EMBL/GenBank/DDBJ databases">
        <authorList>
            <person name="de Groot N.N."/>
        </authorList>
    </citation>
    <scope>NUCLEOTIDE SEQUENCE</scope>
</reference>
<dbReference type="InterPro" id="IPR020568">
    <property type="entry name" value="Ribosomal_Su5_D2-typ_SF"/>
</dbReference>
<evidence type="ECO:0000256" key="1">
    <source>
        <dbReference type="ARBA" id="ARBA00007404"/>
    </source>
</evidence>
<dbReference type="InterPro" id="IPR036456">
    <property type="entry name" value="PNPase_PH_RNA-bd_sf"/>
</dbReference>
<dbReference type="SUPFAM" id="SSF50249">
    <property type="entry name" value="Nucleic acid-binding proteins"/>
    <property type="match status" value="1"/>
</dbReference>
<evidence type="ECO:0000256" key="4">
    <source>
        <dbReference type="ARBA" id="ARBA00022679"/>
    </source>
</evidence>
<sequence>MNEKNVDISVNNLEERYSFDKVAKQASGAVMYHSGKAVLIAAVAVDPKPVVDDFLPLTVQYVEKSYAASKIPGGFIKRETKPGDFETLTARIVDRSLRPLFPKGFYYPVTITILVVSSDSDVDMQVAALNAASAALFVSDLPIDRSVSAVRVAKIDGEIVLNPKLSDMNRSTLDLYVAGSGDDLLMIEMRSIASEKIDDIEMDVINPMMPDTPIILEHQVCNELSDVELIDVIDIATKAIKLSTDAYAKAFAPYVREGLDFEIEEEKIDEELYNYIATNFKDRVYDAINSMAKSERSTAFSELKRDIIESLSANGDEPIDKMLVKRVLEKYKKEIVRSMILDKGLRADGRGLDEVRPITIETNLLPSVHGSCLFTRGETQALVTATLGDSKDAQQYELITSKSSMSEKFMVHYNFPAFSVGEAKPMGVPGRRELGHGNLAKRALEPSIDMKHDGTIRIVSEILESNGSSSMATVCGGSLALRSADVDMVDLVAGVAMGLVSDGERYAVLTDIMGLEDHDGDMDFKVTGTKNGITALQMDIKLGGVDLDILKVALEKATKGKKHILELMERAEDEIKPSGALPSTEFFHIHPSKIVDIIGKAGATIRDIIERFEVSVDIDRDKGGVKLSGDNKEKVAAAKEHIQGIADAPVKKQSIYDLDRVYQGKIKKIVDFGMFIEMPDGYDALLHISKVSKDRVSNLSDIYREGDTIDVVVVEQKGKKVGLATPDYLN</sequence>
<evidence type="ECO:0000256" key="6">
    <source>
        <dbReference type="ARBA" id="ARBA00022884"/>
    </source>
</evidence>
<dbReference type="SMART" id="SM00322">
    <property type="entry name" value="KH"/>
    <property type="match status" value="1"/>
</dbReference>
<protein>
    <recommendedName>
        <fullName evidence="2">polyribonucleotide nucleotidyltransferase</fullName>
        <ecNumber evidence="2">2.7.7.8</ecNumber>
    </recommendedName>
</protein>
<dbReference type="EC" id="2.7.7.8" evidence="2"/>
<dbReference type="FunFam" id="3.30.1370.10:FF:000001">
    <property type="entry name" value="Polyribonucleotide nucleotidyltransferase"/>
    <property type="match status" value="1"/>
</dbReference>
<dbReference type="GO" id="GO:0004654">
    <property type="term" value="F:polyribonucleotide nucleotidyltransferase activity"/>
    <property type="evidence" value="ECO:0007669"/>
    <property type="project" value="UniProtKB-EC"/>
</dbReference>
<gene>
    <name evidence="8" type="ORF">MNB_SV-6-1541</name>
</gene>
<dbReference type="Gene3D" id="3.30.1370.10">
    <property type="entry name" value="K Homology domain, type 1"/>
    <property type="match status" value="1"/>
</dbReference>
<dbReference type="CDD" id="cd02393">
    <property type="entry name" value="KH-I_PNPase"/>
    <property type="match status" value="1"/>
</dbReference>
<keyword evidence="3" id="KW-0963">Cytoplasm</keyword>
<dbReference type="AlphaFoldDB" id="A0A1W1CF86"/>
<dbReference type="NCBIfam" id="NF008805">
    <property type="entry name" value="PRK11824.1"/>
    <property type="match status" value="1"/>
</dbReference>
<accession>A0A1W1CF86</accession>
<dbReference type="Pfam" id="PF01138">
    <property type="entry name" value="RNase_PH"/>
    <property type="match status" value="2"/>
</dbReference>
<dbReference type="InterPro" id="IPR001247">
    <property type="entry name" value="ExoRNase_PH_dom1"/>
</dbReference>
<dbReference type="GO" id="GO:0006402">
    <property type="term" value="P:mRNA catabolic process"/>
    <property type="evidence" value="ECO:0007669"/>
    <property type="project" value="InterPro"/>
</dbReference>
<dbReference type="InterPro" id="IPR036345">
    <property type="entry name" value="ExoRNase_PH_dom2_sf"/>
</dbReference>
<name>A0A1W1CF86_9ZZZZ</name>
<keyword evidence="4 8" id="KW-0808">Transferase</keyword>
<evidence type="ECO:0000313" key="8">
    <source>
        <dbReference type="EMBL" id="SFV64434.1"/>
    </source>
</evidence>
<dbReference type="Gene3D" id="2.40.50.140">
    <property type="entry name" value="Nucleic acid-binding proteins"/>
    <property type="match status" value="1"/>
</dbReference>
<dbReference type="InterPro" id="IPR012340">
    <property type="entry name" value="NA-bd_OB-fold"/>
</dbReference>
<evidence type="ECO:0000259" key="7">
    <source>
        <dbReference type="PROSITE" id="PS50126"/>
    </source>
</evidence>
<dbReference type="SUPFAM" id="SSF54791">
    <property type="entry name" value="Eukaryotic type KH-domain (KH-domain type I)"/>
    <property type="match status" value="1"/>
</dbReference>
<feature type="domain" description="S1 motif" evidence="7">
    <location>
        <begin position="659"/>
        <end position="726"/>
    </location>
</feature>
<dbReference type="GO" id="GO:0005829">
    <property type="term" value="C:cytosol"/>
    <property type="evidence" value="ECO:0007669"/>
    <property type="project" value="TreeGrafter"/>
</dbReference>
<proteinExistence type="inferred from homology"/>
<dbReference type="GO" id="GO:0006396">
    <property type="term" value="P:RNA processing"/>
    <property type="evidence" value="ECO:0007669"/>
    <property type="project" value="InterPro"/>
</dbReference>
<dbReference type="Pfam" id="PF00575">
    <property type="entry name" value="S1"/>
    <property type="match status" value="1"/>
</dbReference>
<dbReference type="GO" id="GO:0003723">
    <property type="term" value="F:RNA binding"/>
    <property type="evidence" value="ECO:0007669"/>
    <property type="project" value="UniProtKB-KW"/>
</dbReference>
<dbReference type="HAMAP" id="MF_01595">
    <property type="entry name" value="PNPase"/>
    <property type="match status" value="1"/>
</dbReference>